<gene>
    <name evidence="2" type="ORF">AGLY_009212</name>
</gene>
<proteinExistence type="predicted"/>
<name>A0A6G0TKU9_APHGL</name>
<evidence type="ECO:0000256" key="1">
    <source>
        <dbReference type="SAM" id="MobiDB-lite"/>
    </source>
</evidence>
<evidence type="ECO:0000313" key="2">
    <source>
        <dbReference type="EMBL" id="KAE9533574.1"/>
    </source>
</evidence>
<sequence>MGAEWATATNLISHRVCNLLLVKDYIVITIIHLKDTPVQATTRGIISINSGFIINMSEELDQVNTKNTSLSVEESMIILQETPPSVGIQEVSTEIIPPENEQQVLLTESEIKKEPISEDDPEWNDYKIYNINHELDTNPVPWSYSLLRLFETEDRENLNELPHYVPKRYSARKPKRRCLSVPRYMKLLTEPKIPTGAITMFDTDSESDNDGDSSNKLKTNLKRKRDSMVLESIIKIAAKQ</sequence>
<reference evidence="2 3" key="1">
    <citation type="submission" date="2019-08" db="EMBL/GenBank/DDBJ databases">
        <title>The genome of the soybean aphid Biotype 1, its phylome, world population structure and adaptation to the North American continent.</title>
        <authorList>
            <person name="Giordano R."/>
            <person name="Donthu R.K."/>
            <person name="Hernandez A.G."/>
            <person name="Wright C.L."/>
            <person name="Zimin A.V."/>
        </authorList>
    </citation>
    <scope>NUCLEOTIDE SEQUENCE [LARGE SCALE GENOMIC DNA]</scope>
    <source>
        <tissue evidence="2">Whole aphids</tissue>
    </source>
</reference>
<organism evidence="2 3">
    <name type="scientific">Aphis glycines</name>
    <name type="common">Soybean aphid</name>
    <dbReference type="NCBI Taxonomy" id="307491"/>
    <lineage>
        <taxon>Eukaryota</taxon>
        <taxon>Metazoa</taxon>
        <taxon>Ecdysozoa</taxon>
        <taxon>Arthropoda</taxon>
        <taxon>Hexapoda</taxon>
        <taxon>Insecta</taxon>
        <taxon>Pterygota</taxon>
        <taxon>Neoptera</taxon>
        <taxon>Paraneoptera</taxon>
        <taxon>Hemiptera</taxon>
        <taxon>Sternorrhyncha</taxon>
        <taxon>Aphidomorpha</taxon>
        <taxon>Aphidoidea</taxon>
        <taxon>Aphididae</taxon>
        <taxon>Aphidini</taxon>
        <taxon>Aphis</taxon>
        <taxon>Aphis</taxon>
    </lineage>
</organism>
<accession>A0A6G0TKU9</accession>
<protein>
    <submittedName>
        <fullName evidence="2">Uncharacterized protein</fullName>
    </submittedName>
</protein>
<evidence type="ECO:0000313" key="3">
    <source>
        <dbReference type="Proteomes" id="UP000475862"/>
    </source>
</evidence>
<comment type="caution">
    <text evidence="2">The sequence shown here is derived from an EMBL/GenBank/DDBJ whole genome shotgun (WGS) entry which is preliminary data.</text>
</comment>
<dbReference type="EMBL" id="VYZN01000034">
    <property type="protein sequence ID" value="KAE9533574.1"/>
    <property type="molecule type" value="Genomic_DNA"/>
</dbReference>
<feature type="region of interest" description="Disordered" evidence="1">
    <location>
        <begin position="199"/>
        <end position="220"/>
    </location>
</feature>
<dbReference type="Proteomes" id="UP000475862">
    <property type="component" value="Unassembled WGS sequence"/>
</dbReference>
<keyword evidence="3" id="KW-1185">Reference proteome</keyword>
<dbReference type="AlphaFoldDB" id="A0A6G0TKU9"/>